<evidence type="ECO:0008006" key="3">
    <source>
        <dbReference type="Google" id="ProtNLM"/>
    </source>
</evidence>
<sequence length="257" mass="27658">MVTRRTASTCGCGSITPAFPTSCGPTAPSTRSRAACSAASACRSGYEYTGFLWKVGQPWGFCQPWLAPEFYRSVGRLLASQTSLGERWLDAYLVSPLWRFMVAPGVCGPDAAVGVVMPSIDRVGRYFPLTVAVLLEPDADPASVVGGADEWFERVENLLLSTLNVEATFEAFGAELENLGSPMYLPRVPSSRFASLHRFDATEPQRRMSALAESACEGASLWWGQGSERIAPGLMRCQGLPAAADFAQFLLGQEGVV</sequence>
<dbReference type="InterPro" id="IPR038225">
    <property type="entry name" value="TagF_sf"/>
</dbReference>
<proteinExistence type="predicted"/>
<dbReference type="Pfam" id="PF09867">
    <property type="entry name" value="TagF_N"/>
    <property type="match status" value="1"/>
</dbReference>
<dbReference type="Gene3D" id="3.40.1730.10">
    <property type="entry name" value="pa0076 domain"/>
    <property type="match status" value="1"/>
</dbReference>
<evidence type="ECO:0000313" key="1">
    <source>
        <dbReference type="EMBL" id="RMM45032.1"/>
    </source>
</evidence>
<dbReference type="NCBIfam" id="TIGR03373">
    <property type="entry name" value="VI_minor_4"/>
    <property type="match status" value="1"/>
</dbReference>
<dbReference type="Proteomes" id="UP000270661">
    <property type="component" value="Unassembled WGS sequence"/>
</dbReference>
<evidence type="ECO:0000313" key="2">
    <source>
        <dbReference type="Proteomes" id="UP000270661"/>
    </source>
</evidence>
<dbReference type="InterPro" id="IPR017748">
    <property type="entry name" value="TagF"/>
</dbReference>
<dbReference type="AlphaFoldDB" id="A0A3M3E5U8"/>
<reference evidence="1 2" key="1">
    <citation type="submission" date="2018-08" db="EMBL/GenBank/DDBJ databases">
        <title>Recombination of ecologically and evolutionarily significant loci maintains genetic cohesion in the Pseudomonas syringae species complex.</title>
        <authorList>
            <person name="Dillon M."/>
            <person name="Thakur S."/>
            <person name="Almeida R.N.D."/>
            <person name="Weir B.S."/>
            <person name="Guttman D.S."/>
        </authorList>
    </citation>
    <scope>NUCLEOTIDE SEQUENCE [LARGE SCALE GENOMIC DNA]</scope>
    <source>
        <strain evidence="1 2">NCPPB2445</strain>
    </source>
</reference>
<protein>
    <recommendedName>
        <fullName evidence="3">Type VI secretion-associated protein</fullName>
    </recommendedName>
</protein>
<dbReference type="STRING" id="47879.AXG94_14705"/>
<name>A0A3M3E5U8_9PSED</name>
<keyword evidence="2" id="KW-1185">Reference proteome</keyword>
<dbReference type="EMBL" id="RBOJ01000096">
    <property type="protein sequence ID" value="RMM45032.1"/>
    <property type="molecule type" value="Genomic_DNA"/>
</dbReference>
<accession>A0A3M3E5U8</accession>
<comment type="caution">
    <text evidence="1">The sequence shown here is derived from an EMBL/GenBank/DDBJ whole genome shotgun (WGS) entry which is preliminary data.</text>
</comment>
<organism evidence="1 2">
    <name type="scientific">Pseudomonas corrugata</name>
    <dbReference type="NCBI Taxonomy" id="47879"/>
    <lineage>
        <taxon>Bacteria</taxon>
        <taxon>Pseudomonadati</taxon>
        <taxon>Pseudomonadota</taxon>
        <taxon>Gammaproteobacteria</taxon>
        <taxon>Pseudomonadales</taxon>
        <taxon>Pseudomonadaceae</taxon>
        <taxon>Pseudomonas</taxon>
    </lineage>
</organism>
<gene>
    <name evidence="1" type="ORF">ALQ77_01688</name>
</gene>